<dbReference type="RefSeq" id="WP_096464723.1">
    <property type="nucleotide sequence ID" value="NZ_AP017312.1"/>
</dbReference>
<proteinExistence type="predicted"/>
<keyword evidence="2" id="KW-0472">Membrane</keyword>
<feature type="transmembrane region" description="Helical" evidence="2">
    <location>
        <begin position="31"/>
        <end position="49"/>
    </location>
</feature>
<keyword evidence="4" id="KW-1185">Reference proteome</keyword>
<dbReference type="AlphaFoldDB" id="A0A0U5AZH0"/>
<organism evidence="3 4">
    <name type="scientific">Aneurinibacillus soli</name>
    <dbReference type="NCBI Taxonomy" id="1500254"/>
    <lineage>
        <taxon>Bacteria</taxon>
        <taxon>Bacillati</taxon>
        <taxon>Bacillota</taxon>
        <taxon>Bacilli</taxon>
        <taxon>Bacillales</taxon>
        <taxon>Paenibacillaceae</taxon>
        <taxon>Aneurinibacillus group</taxon>
        <taxon>Aneurinibacillus</taxon>
    </lineage>
</organism>
<sequence length="131" mass="14419">MARKFSLFSVALLALVGVGFASELYNNPAGLIRSILITVAIAGVLYFLFTRFMASRGAGMSSSTDKGYERALRQQKQRNKKSLQQSVSSESAGSSNKLKKTNRLKSLTRRDHPFKVIEGKKNKSGNRSKTS</sequence>
<evidence type="ECO:0000256" key="1">
    <source>
        <dbReference type="SAM" id="MobiDB-lite"/>
    </source>
</evidence>
<evidence type="ECO:0000313" key="4">
    <source>
        <dbReference type="Proteomes" id="UP000217696"/>
    </source>
</evidence>
<dbReference type="EMBL" id="AP017312">
    <property type="protein sequence ID" value="BAU27408.1"/>
    <property type="molecule type" value="Genomic_DNA"/>
</dbReference>
<evidence type="ECO:0000313" key="3">
    <source>
        <dbReference type="EMBL" id="BAU27408.1"/>
    </source>
</evidence>
<protein>
    <submittedName>
        <fullName evidence="3">Uncharacterized protein</fullName>
    </submittedName>
</protein>
<feature type="compositionally biased region" description="Basic residues" evidence="1">
    <location>
        <begin position="122"/>
        <end position="131"/>
    </location>
</feature>
<reference evidence="3 4" key="1">
    <citation type="submission" date="2015-12" db="EMBL/GenBank/DDBJ databases">
        <title>Genome sequence of Aneurinibacillus soli.</title>
        <authorList>
            <person name="Lee J.S."/>
            <person name="Lee K.C."/>
            <person name="Kim K.K."/>
            <person name="Lee B.W."/>
        </authorList>
    </citation>
    <scope>NUCLEOTIDE SEQUENCE [LARGE SCALE GENOMIC DNA]</scope>
    <source>
        <strain evidence="3 4">CB4</strain>
    </source>
</reference>
<gene>
    <name evidence="3" type="ORF">CB4_01582</name>
</gene>
<feature type="compositionally biased region" description="Low complexity" evidence="1">
    <location>
        <begin position="82"/>
        <end position="95"/>
    </location>
</feature>
<dbReference type="NCBIfam" id="NF041554">
    <property type="entry name" value="SA1362_fam"/>
    <property type="match status" value="1"/>
</dbReference>
<feature type="region of interest" description="Disordered" evidence="1">
    <location>
        <begin position="57"/>
        <end position="131"/>
    </location>
</feature>
<name>A0A0U5AZH0_9BACL</name>
<feature type="compositionally biased region" description="Basic and acidic residues" evidence="1">
    <location>
        <begin position="108"/>
        <end position="121"/>
    </location>
</feature>
<accession>A0A0U5AZH0</accession>
<dbReference type="OrthoDB" id="2680644at2"/>
<keyword evidence="2" id="KW-0812">Transmembrane</keyword>
<keyword evidence="2" id="KW-1133">Transmembrane helix</keyword>
<feature type="compositionally biased region" description="Basic residues" evidence="1">
    <location>
        <begin position="97"/>
        <end position="107"/>
    </location>
</feature>
<evidence type="ECO:0000256" key="2">
    <source>
        <dbReference type="SAM" id="Phobius"/>
    </source>
</evidence>
<dbReference type="KEGG" id="asoc:CB4_01582"/>
<dbReference type="InterPro" id="IPR048110">
    <property type="entry name" value="SA1362/YqhP-like"/>
</dbReference>
<dbReference type="Proteomes" id="UP000217696">
    <property type="component" value="Chromosome"/>
</dbReference>